<reference evidence="2 3" key="1">
    <citation type="submission" date="2017-01" db="EMBL/GenBank/DDBJ databases">
        <authorList>
            <person name="Mah S.A."/>
            <person name="Swanson W.J."/>
            <person name="Moy G.W."/>
            <person name="Vacquier V.D."/>
        </authorList>
    </citation>
    <scope>NUCLEOTIDE SEQUENCE [LARGE SCALE GENOMIC DNA]</scope>
    <source>
        <strain evidence="2 3">GSMNP</strain>
    </source>
</reference>
<protein>
    <submittedName>
        <fullName evidence="2">Uncharacterized protein</fullName>
    </submittedName>
</protein>
<comment type="caution">
    <text evidence="2">The sequence shown here is derived from an EMBL/GenBank/DDBJ whole genome shotgun (WGS) entry which is preliminary data.</text>
</comment>
<feature type="region of interest" description="Disordered" evidence="1">
    <location>
        <begin position="1"/>
        <end position="27"/>
    </location>
</feature>
<sequence>MLALESDIPGDPEGSQRTINNDSSGTNVKIRDLVPRHDCAINFTATSSSRKNCSSRFKKRKVAALGKKELELDGPEDHLYFLETQDFGN</sequence>
<accession>A0A1R1Y863</accession>
<evidence type="ECO:0000313" key="3">
    <source>
        <dbReference type="Proteomes" id="UP000187283"/>
    </source>
</evidence>
<dbReference type="Proteomes" id="UP000187283">
    <property type="component" value="Unassembled WGS sequence"/>
</dbReference>
<proteinExistence type="predicted"/>
<evidence type="ECO:0000313" key="2">
    <source>
        <dbReference type="EMBL" id="OMJ23147.1"/>
    </source>
</evidence>
<dbReference type="EMBL" id="LSSN01000596">
    <property type="protein sequence ID" value="OMJ23147.1"/>
    <property type="molecule type" value="Genomic_DNA"/>
</dbReference>
<feature type="compositionally biased region" description="Polar residues" evidence="1">
    <location>
        <begin position="15"/>
        <end position="27"/>
    </location>
</feature>
<keyword evidence="3" id="KW-1185">Reference proteome</keyword>
<dbReference type="OrthoDB" id="10475852at2759"/>
<gene>
    <name evidence="2" type="ORF">AYI70_g2436</name>
</gene>
<evidence type="ECO:0000256" key="1">
    <source>
        <dbReference type="SAM" id="MobiDB-lite"/>
    </source>
</evidence>
<dbReference type="AlphaFoldDB" id="A0A1R1Y863"/>
<organism evidence="2 3">
    <name type="scientific">Smittium culicis</name>
    <dbReference type="NCBI Taxonomy" id="133412"/>
    <lineage>
        <taxon>Eukaryota</taxon>
        <taxon>Fungi</taxon>
        <taxon>Fungi incertae sedis</taxon>
        <taxon>Zoopagomycota</taxon>
        <taxon>Kickxellomycotina</taxon>
        <taxon>Harpellomycetes</taxon>
        <taxon>Harpellales</taxon>
        <taxon>Legeriomycetaceae</taxon>
        <taxon>Smittium</taxon>
    </lineage>
</organism>
<name>A0A1R1Y863_9FUNG</name>